<dbReference type="GO" id="GO:0006362">
    <property type="term" value="P:transcription elongation by RNA polymerase I"/>
    <property type="evidence" value="ECO:0007669"/>
    <property type="project" value="TreeGrafter"/>
</dbReference>
<dbReference type="GO" id="GO:0031564">
    <property type="term" value="P:transcription antitermination"/>
    <property type="evidence" value="ECO:0007669"/>
    <property type="project" value="TreeGrafter"/>
</dbReference>
<dbReference type="InParanoid" id="A0A2T2ZW88"/>
<dbReference type="AlphaFoldDB" id="A0A2T2ZW88"/>
<dbReference type="PANTHER" id="PTHR11477:SF11">
    <property type="entry name" value="TRANSCRIPTION FACTOR BYE1"/>
    <property type="match status" value="1"/>
</dbReference>
<feature type="compositionally biased region" description="Polar residues" evidence="8">
    <location>
        <begin position="409"/>
        <end position="421"/>
    </location>
</feature>
<dbReference type="SUPFAM" id="SSF57903">
    <property type="entry name" value="FYVE/PHD zinc finger"/>
    <property type="match status" value="1"/>
</dbReference>
<evidence type="ECO:0000313" key="12">
    <source>
        <dbReference type="Proteomes" id="UP000241462"/>
    </source>
</evidence>
<proteinExistence type="inferred from homology"/>
<dbReference type="InterPro" id="IPR003618">
    <property type="entry name" value="TFIIS_cen_dom"/>
</dbReference>
<feature type="region of interest" description="Disordered" evidence="8">
    <location>
        <begin position="358"/>
        <end position="512"/>
    </location>
</feature>
<feature type="domain" description="TFIIS central" evidence="10">
    <location>
        <begin position="261"/>
        <end position="386"/>
    </location>
</feature>
<evidence type="ECO:0000256" key="4">
    <source>
        <dbReference type="ARBA" id="ARBA00022723"/>
    </source>
</evidence>
<dbReference type="InterPro" id="IPR013083">
    <property type="entry name" value="Znf_RING/FYVE/PHD"/>
</dbReference>
<evidence type="ECO:0000256" key="5">
    <source>
        <dbReference type="ARBA" id="ARBA00022771"/>
    </source>
</evidence>
<dbReference type="PROSITE" id="PS51321">
    <property type="entry name" value="TFIIS_CENTRAL"/>
    <property type="match status" value="1"/>
</dbReference>
<feature type="compositionally biased region" description="Polar residues" evidence="8">
    <location>
        <begin position="459"/>
        <end position="473"/>
    </location>
</feature>
<feature type="region of interest" description="Disordered" evidence="8">
    <location>
        <begin position="133"/>
        <end position="263"/>
    </location>
</feature>
<name>A0A2T2ZW88_9PEZI</name>
<feature type="compositionally biased region" description="Low complexity" evidence="8">
    <location>
        <begin position="908"/>
        <end position="932"/>
    </location>
</feature>
<dbReference type="InterPro" id="IPR019786">
    <property type="entry name" value="Zinc_finger_PHD-type_CS"/>
</dbReference>
<feature type="compositionally biased region" description="Polar residues" evidence="8">
    <location>
        <begin position="734"/>
        <end position="745"/>
    </location>
</feature>
<dbReference type="InterPro" id="IPR019787">
    <property type="entry name" value="Znf_PHD-finger"/>
</dbReference>
<dbReference type="InterPro" id="IPR001965">
    <property type="entry name" value="Znf_PHD"/>
</dbReference>
<dbReference type="Proteomes" id="UP000241462">
    <property type="component" value="Unassembled WGS sequence"/>
</dbReference>
<keyword evidence="12" id="KW-1185">Reference proteome</keyword>
<feature type="compositionally biased region" description="Basic residues" evidence="8">
    <location>
        <begin position="142"/>
        <end position="152"/>
    </location>
</feature>
<dbReference type="OrthoDB" id="79252at2759"/>
<organism evidence="11 12">
    <name type="scientific">Coniella lustricola</name>
    <dbReference type="NCBI Taxonomy" id="2025994"/>
    <lineage>
        <taxon>Eukaryota</taxon>
        <taxon>Fungi</taxon>
        <taxon>Dikarya</taxon>
        <taxon>Ascomycota</taxon>
        <taxon>Pezizomycotina</taxon>
        <taxon>Sordariomycetes</taxon>
        <taxon>Sordariomycetidae</taxon>
        <taxon>Diaporthales</taxon>
        <taxon>Schizoparmaceae</taxon>
        <taxon>Coniella</taxon>
    </lineage>
</organism>
<comment type="function">
    <text evidence="1">Negative regulator of transcription elongation.</text>
</comment>
<dbReference type="Pfam" id="PF07500">
    <property type="entry name" value="TFIIS_M"/>
    <property type="match status" value="1"/>
</dbReference>
<evidence type="ECO:0000256" key="7">
    <source>
        <dbReference type="PROSITE-ProRule" id="PRU00146"/>
    </source>
</evidence>
<dbReference type="InterPro" id="IPR011011">
    <property type="entry name" value="Znf_FYVE_PHD"/>
</dbReference>
<dbReference type="GO" id="GO:0001139">
    <property type="term" value="F:RNA polymerase II complex recruiting activity"/>
    <property type="evidence" value="ECO:0007669"/>
    <property type="project" value="TreeGrafter"/>
</dbReference>
<feature type="region of interest" description="Disordered" evidence="8">
    <location>
        <begin position="839"/>
        <end position="932"/>
    </location>
</feature>
<dbReference type="Gene3D" id="3.30.40.10">
    <property type="entry name" value="Zinc/RING finger domain, C3HC4 (zinc finger)"/>
    <property type="match status" value="1"/>
</dbReference>
<feature type="compositionally biased region" description="Polar residues" evidence="8">
    <location>
        <begin position="164"/>
        <end position="173"/>
    </location>
</feature>
<evidence type="ECO:0000259" key="9">
    <source>
        <dbReference type="PROSITE" id="PS50016"/>
    </source>
</evidence>
<feature type="region of interest" description="Disordered" evidence="8">
    <location>
        <begin position="1"/>
        <end position="51"/>
    </location>
</feature>
<dbReference type="PROSITE" id="PS50016">
    <property type="entry name" value="ZF_PHD_2"/>
    <property type="match status" value="1"/>
</dbReference>
<evidence type="ECO:0000256" key="1">
    <source>
        <dbReference type="ARBA" id="ARBA00002311"/>
    </source>
</evidence>
<dbReference type="Gene3D" id="1.10.472.30">
    <property type="entry name" value="Transcription elongation factor S-II, central domain"/>
    <property type="match status" value="1"/>
</dbReference>
<dbReference type="Pfam" id="PF07744">
    <property type="entry name" value="SPOC"/>
    <property type="match status" value="1"/>
</dbReference>
<feature type="compositionally biased region" description="Pro residues" evidence="8">
    <location>
        <begin position="236"/>
        <end position="250"/>
    </location>
</feature>
<sequence length="932" mass="101149">MSGEAEPRRSVRSTKGQHKGLPESLEQLAEPKRRGKKVTIKKQEPEPEEEEEEIIRCVCGATSQDTDDPDDPWIACDQCHVWQHNVCVGMSVFDEDLEDIEYYCEECKPQNHKALLDGLKKGEHIWETRRREYMEEKEAEKKQKKGPKKGKKRQSELHEDPRSSQKLTKSSASPAPEKKTGGAKGAAAKRKERPDSADTSAKEPSKLRKVSESQSIPAPTPTPTPSATPASAPDPAATPTPAPTYEPPSDLPDTLAEIPDGRQGPAKLLYKSLLHALNQHEKKGGYNPSDGVNNESRSERLAIAIERAVHDSHPSPQEYSKQCRVLVANLKSNQELIGRLLNHSLTPPMLAVMTSDDLQTEKQQQETALAKERNVRQSVIATDDTQTGPRYKRTHKGDEVIEDSFASADANSVPAQETTQPAEAAKSQAPPSHDRKPSGSEPMKIDTQAPGNDFDINKVFSSVKSPTVASNRRASGPAPPQGPGVDPDVDRLLEEDGNESPPYSPTEETDPDIVWRGQLIMAATADFQTVAKHVAGANLAKTINLPWTTLLPRKLNVGGRIAINSATEYLCGLRWNPMVDLVVASLTPGNDDGKADFDRIFNYFVSKERWAVVGDKGIGNVKDTYLIPVAAGSGNHPEFLLNLEENYLPTTRTENMLLLVIVFRNDETTLKKLHDAEWNAVAASSAVGSNNTLPHAAPSLIPHRSSSLAGPAMSPTTPQMGAGASLPPQYPVHPSQQQYTPSTFQPGAPQGAVQNTAAPAPQAQQGAQAPQIVQEAKAQAEFILGPFATCPTTAFLYPHAHKMAPNEWSIIRRVLEREPKAREDLSVLGSLIARESESRNQAAAAQLSQPSQQQPMAHNMPLQQGIKSSSPEASSQHGLSGTAPRRTPIALPPIPGMPESVHHLYKEAQAQAQAQARSNQSPPSASAPLPPA</sequence>
<evidence type="ECO:0000256" key="3">
    <source>
        <dbReference type="ARBA" id="ARBA00021616"/>
    </source>
</evidence>
<feature type="region of interest" description="Disordered" evidence="8">
    <location>
        <begin position="688"/>
        <end position="768"/>
    </location>
</feature>
<dbReference type="STRING" id="2025994.A0A2T2ZW88"/>
<feature type="compositionally biased region" description="Low complexity" evidence="8">
    <location>
        <begin position="757"/>
        <end position="768"/>
    </location>
</feature>
<dbReference type="GO" id="GO:0031440">
    <property type="term" value="P:regulation of mRNA 3'-end processing"/>
    <property type="evidence" value="ECO:0007669"/>
    <property type="project" value="TreeGrafter"/>
</dbReference>
<dbReference type="InterPro" id="IPR036575">
    <property type="entry name" value="TFIIS_cen_dom_sf"/>
</dbReference>
<comment type="similarity">
    <text evidence="2">Belongs to the BYE1 family.</text>
</comment>
<dbReference type="Pfam" id="PF23257">
    <property type="entry name" value="DUF7071"/>
    <property type="match status" value="1"/>
</dbReference>
<feature type="compositionally biased region" description="Polar residues" evidence="8">
    <location>
        <begin position="861"/>
        <end position="879"/>
    </location>
</feature>
<dbReference type="CDD" id="cd21538">
    <property type="entry name" value="SPOC_TFIIS"/>
    <property type="match status" value="1"/>
</dbReference>
<feature type="compositionally biased region" description="Basic and acidic residues" evidence="8">
    <location>
        <begin position="192"/>
        <end position="211"/>
    </location>
</feature>
<dbReference type="GO" id="GO:0005634">
    <property type="term" value="C:nucleus"/>
    <property type="evidence" value="ECO:0007669"/>
    <property type="project" value="TreeGrafter"/>
</dbReference>
<dbReference type="PROSITE" id="PS01359">
    <property type="entry name" value="ZF_PHD_1"/>
    <property type="match status" value="1"/>
</dbReference>
<feature type="compositionally biased region" description="Basic and acidic residues" evidence="8">
    <location>
        <begin position="153"/>
        <end position="163"/>
    </location>
</feature>
<feature type="compositionally biased region" description="Polar residues" evidence="8">
    <location>
        <begin position="704"/>
        <end position="719"/>
    </location>
</feature>
<dbReference type="InterPro" id="IPR012921">
    <property type="entry name" value="SPOC_C"/>
</dbReference>
<accession>A0A2T2ZW88</accession>
<feature type="compositionally biased region" description="Basic and acidic residues" evidence="8">
    <location>
        <begin position="359"/>
        <end position="375"/>
    </location>
</feature>
<reference evidence="11 12" key="1">
    <citation type="journal article" date="2018" name="Mycol. Prog.">
        <title>Coniella lustricola, a new species from submerged detritus.</title>
        <authorList>
            <person name="Raudabaugh D.B."/>
            <person name="Iturriaga T."/>
            <person name="Carver A."/>
            <person name="Mondo S."/>
            <person name="Pangilinan J."/>
            <person name="Lipzen A."/>
            <person name="He G."/>
            <person name="Amirebrahimi M."/>
            <person name="Grigoriev I.V."/>
            <person name="Miller A.N."/>
        </authorList>
    </citation>
    <scope>NUCLEOTIDE SEQUENCE [LARGE SCALE GENOMIC DNA]</scope>
    <source>
        <strain evidence="11 12">B22-T-1</strain>
    </source>
</reference>
<evidence type="ECO:0000256" key="6">
    <source>
        <dbReference type="ARBA" id="ARBA00022833"/>
    </source>
</evidence>
<dbReference type="GO" id="GO:0006368">
    <property type="term" value="P:transcription elongation by RNA polymerase II"/>
    <property type="evidence" value="ECO:0007669"/>
    <property type="project" value="TreeGrafter"/>
</dbReference>
<keyword evidence="5 7" id="KW-0863">Zinc-finger</keyword>
<evidence type="ECO:0000313" key="11">
    <source>
        <dbReference type="EMBL" id="PSR78352.1"/>
    </source>
</evidence>
<gene>
    <name evidence="11" type="ORF">BD289DRAFT_456319</name>
</gene>
<feature type="compositionally biased region" description="Low complexity" evidence="8">
    <location>
        <begin position="841"/>
        <end position="855"/>
    </location>
</feature>
<feature type="domain" description="PHD-type" evidence="9">
    <location>
        <begin position="54"/>
        <end position="110"/>
    </location>
</feature>
<evidence type="ECO:0000256" key="2">
    <source>
        <dbReference type="ARBA" id="ARBA00011050"/>
    </source>
</evidence>
<dbReference type="SMART" id="SM00249">
    <property type="entry name" value="PHD"/>
    <property type="match status" value="1"/>
</dbReference>
<dbReference type="SUPFAM" id="SSF46942">
    <property type="entry name" value="Elongation factor TFIIS domain 2"/>
    <property type="match status" value="1"/>
</dbReference>
<dbReference type="GO" id="GO:0000977">
    <property type="term" value="F:RNA polymerase II transcription regulatory region sequence-specific DNA binding"/>
    <property type="evidence" value="ECO:0007669"/>
    <property type="project" value="TreeGrafter"/>
</dbReference>
<evidence type="ECO:0000259" key="10">
    <source>
        <dbReference type="PROSITE" id="PS51321"/>
    </source>
</evidence>
<dbReference type="PANTHER" id="PTHR11477">
    <property type="entry name" value="TRANSCRIPTION FACTOR S-II ZINC FINGER DOMAIN-CONTAINING PROTEIN"/>
    <property type="match status" value="1"/>
</dbReference>
<dbReference type="GO" id="GO:0008270">
    <property type="term" value="F:zinc ion binding"/>
    <property type="evidence" value="ECO:0007669"/>
    <property type="project" value="UniProtKB-KW"/>
</dbReference>
<keyword evidence="4" id="KW-0479">Metal-binding</keyword>
<evidence type="ECO:0000256" key="8">
    <source>
        <dbReference type="SAM" id="MobiDB-lite"/>
    </source>
</evidence>
<keyword evidence="6" id="KW-0862">Zinc</keyword>
<protein>
    <recommendedName>
        <fullName evidence="3">Transcription factor BYE1</fullName>
    </recommendedName>
</protein>
<feature type="compositionally biased region" description="Polar residues" evidence="8">
    <location>
        <begin position="376"/>
        <end position="388"/>
    </location>
</feature>
<dbReference type="Pfam" id="PF00628">
    <property type="entry name" value="PHD"/>
    <property type="match status" value="1"/>
</dbReference>
<dbReference type="EMBL" id="KZ678612">
    <property type="protein sequence ID" value="PSR78352.1"/>
    <property type="molecule type" value="Genomic_DNA"/>
</dbReference>
<dbReference type="InterPro" id="IPR055499">
    <property type="entry name" value="DUF7071"/>
</dbReference>